<evidence type="ECO:0000259" key="9">
    <source>
        <dbReference type="PROSITE" id="PS50893"/>
    </source>
</evidence>
<dbReference type="GO" id="GO:0140359">
    <property type="term" value="F:ABC-type transporter activity"/>
    <property type="evidence" value="ECO:0007669"/>
    <property type="project" value="InterPro"/>
</dbReference>
<dbReference type="Pfam" id="PF00005">
    <property type="entry name" value="ABC_tran"/>
    <property type="match status" value="2"/>
</dbReference>
<dbReference type="EMBL" id="JAGHQL010000193">
    <property type="protein sequence ID" value="KAH0536600.1"/>
    <property type="molecule type" value="Genomic_DNA"/>
</dbReference>
<gene>
    <name evidence="10" type="ORF">FGG08_006533</name>
</gene>
<feature type="transmembrane region" description="Helical" evidence="8">
    <location>
        <begin position="532"/>
        <end position="554"/>
    </location>
</feature>
<dbReference type="Pfam" id="PF19055">
    <property type="entry name" value="ABC2_membrane_7"/>
    <property type="match status" value="1"/>
</dbReference>
<feature type="transmembrane region" description="Helical" evidence="8">
    <location>
        <begin position="561"/>
        <end position="580"/>
    </location>
</feature>
<dbReference type="PROSITE" id="PS50893">
    <property type="entry name" value="ABC_TRANSPORTER_2"/>
    <property type="match status" value="2"/>
</dbReference>
<evidence type="ECO:0000256" key="3">
    <source>
        <dbReference type="ARBA" id="ARBA00022692"/>
    </source>
</evidence>
<feature type="transmembrane region" description="Helical" evidence="8">
    <location>
        <begin position="416"/>
        <end position="437"/>
    </location>
</feature>
<dbReference type="FunFam" id="3.40.50.300:FF:001433">
    <property type="entry name" value="ABC transporter, putative"/>
    <property type="match status" value="1"/>
</dbReference>
<dbReference type="OrthoDB" id="66620at2759"/>
<dbReference type="Proteomes" id="UP000698800">
    <property type="component" value="Unassembled WGS sequence"/>
</dbReference>
<evidence type="ECO:0000313" key="11">
    <source>
        <dbReference type="Proteomes" id="UP000698800"/>
    </source>
</evidence>
<feature type="transmembrane region" description="Helical" evidence="8">
    <location>
        <begin position="1065"/>
        <end position="1084"/>
    </location>
</feature>
<feature type="transmembrane region" description="Helical" evidence="8">
    <location>
        <begin position="1206"/>
        <end position="1229"/>
    </location>
</feature>
<dbReference type="PANTHER" id="PTHR48041">
    <property type="entry name" value="ABC TRANSPORTER G FAMILY MEMBER 28"/>
    <property type="match status" value="1"/>
</dbReference>
<dbReference type="SUPFAM" id="SSF52540">
    <property type="entry name" value="P-loop containing nucleoside triphosphate hydrolases"/>
    <property type="match status" value="2"/>
</dbReference>
<feature type="transmembrane region" description="Helical" evidence="8">
    <location>
        <begin position="658"/>
        <end position="681"/>
    </location>
</feature>
<dbReference type="InterPro" id="IPR013525">
    <property type="entry name" value="ABC2_TM"/>
</dbReference>
<feature type="transmembrane region" description="Helical" evidence="8">
    <location>
        <begin position="502"/>
        <end position="520"/>
    </location>
</feature>
<dbReference type="InterPro" id="IPR003439">
    <property type="entry name" value="ABC_transporter-like_ATP-bd"/>
</dbReference>
<evidence type="ECO:0000256" key="2">
    <source>
        <dbReference type="ARBA" id="ARBA00022448"/>
    </source>
</evidence>
<evidence type="ECO:0000256" key="5">
    <source>
        <dbReference type="ARBA" id="ARBA00022840"/>
    </source>
</evidence>
<organism evidence="10 11">
    <name type="scientific">Glutinoglossum americanum</name>
    <dbReference type="NCBI Taxonomy" id="1670608"/>
    <lineage>
        <taxon>Eukaryota</taxon>
        <taxon>Fungi</taxon>
        <taxon>Dikarya</taxon>
        <taxon>Ascomycota</taxon>
        <taxon>Pezizomycotina</taxon>
        <taxon>Geoglossomycetes</taxon>
        <taxon>Geoglossales</taxon>
        <taxon>Geoglossaceae</taxon>
        <taxon>Glutinoglossum</taxon>
    </lineage>
</organism>
<protein>
    <recommendedName>
        <fullName evidence="9">ABC transporter domain-containing protein</fullName>
    </recommendedName>
</protein>
<dbReference type="Gene3D" id="3.40.50.300">
    <property type="entry name" value="P-loop containing nucleotide triphosphate hydrolases"/>
    <property type="match status" value="2"/>
</dbReference>
<accession>A0A9P8I391</accession>
<dbReference type="InterPro" id="IPR003593">
    <property type="entry name" value="AAA+_ATPase"/>
</dbReference>
<feature type="transmembrane region" description="Helical" evidence="8">
    <location>
        <begin position="1289"/>
        <end position="1311"/>
    </location>
</feature>
<keyword evidence="6 8" id="KW-1133">Transmembrane helix</keyword>
<feature type="transmembrane region" description="Helical" evidence="8">
    <location>
        <begin position="1173"/>
        <end position="1199"/>
    </location>
</feature>
<dbReference type="InterPro" id="IPR050352">
    <property type="entry name" value="ABCG_transporters"/>
</dbReference>
<evidence type="ECO:0000313" key="10">
    <source>
        <dbReference type="EMBL" id="KAH0536600.1"/>
    </source>
</evidence>
<evidence type="ECO:0000256" key="6">
    <source>
        <dbReference type="ARBA" id="ARBA00022989"/>
    </source>
</evidence>
<comment type="caution">
    <text evidence="10">The sequence shown here is derived from an EMBL/GenBank/DDBJ whole genome shotgun (WGS) entry which is preliminary data.</text>
</comment>
<keyword evidence="3 8" id="KW-0812">Transmembrane</keyword>
<name>A0A9P8I391_9PEZI</name>
<feature type="transmembrane region" description="Helical" evidence="8">
    <location>
        <begin position="1132"/>
        <end position="1153"/>
    </location>
</feature>
<dbReference type="Pfam" id="PF01061">
    <property type="entry name" value="ABC2_membrane"/>
    <property type="match status" value="2"/>
</dbReference>
<dbReference type="GO" id="GO:0016020">
    <property type="term" value="C:membrane"/>
    <property type="evidence" value="ECO:0007669"/>
    <property type="project" value="UniProtKB-SubCell"/>
</dbReference>
<dbReference type="InterPro" id="IPR017871">
    <property type="entry name" value="ABC_transporter-like_CS"/>
</dbReference>
<evidence type="ECO:0000256" key="4">
    <source>
        <dbReference type="ARBA" id="ARBA00022741"/>
    </source>
</evidence>
<keyword evidence="11" id="KW-1185">Reference proteome</keyword>
<reference evidence="10" key="1">
    <citation type="submission" date="2021-03" db="EMBL/GenBank/DDBJ databases">
        <title>Comparative genomics and phylogenomic investigation of the class Geoglossomycetes provide insights into ecological specialization and systematics.</title>
        <authorList>
            <person name="Melie T."/>
            <person name="Pirro S."/>
            <person name="Miller A.N."/>
            <person name="Quandt A."/>
        </authorList>
    </citation>
    <scope>NUCLEOTIDE SEQUENCE</scope>
    <source>
        <strain evidence="10">GBOQ0MN5Z8</strain>
    </source>
</reference>
<evidence type="ECO:0000256" key="8">
    <source>
        <dbReference type="SAM" id="Phobius"/>
    </source>
</evidence>
<feature type="domain" description="ABC transporter" evidence="9">
    <location>
        <begin position="58"/>
        <end position="317"/>
    </location>
</feature>
<keyword evidence="7 8" id="KW-0472">Membrane</keyword>
<dbReference type="GO" id="GO:0016887">
    <property type="term" value="F:ATP hydrolysis activity"/>
    <property type="evidence" value="ECO:0007669"/>
    <property type="project" value="InterPro"/>
</dbReference>
<dbReference type="GO" id="GO:0005524">
    <property type="term" value="F:ATP binding"/>
    <property type="evidence" value="ECO:0007669"/>
    <property type="project" value="UniProtKB-KW"/>
</dbReference>
<feature type="transmembrane region" description="Helical" evidence="8">
    <location>
        <begin position="1104"/>
        <end position="1120"/>
    </location>
</feature>
<dbReference type="InterPro" id="IPR027417">
    <property type="entry name" value="P-loop_NTPase"/>
</dbReference>
<dbReference type="InterPro" id="IPR043926">
    <property type="entry name" value="ABCG_dom"/>
</dbReference>
<keyword evidence="2" id="KW-0813">Transport</keyword>
<comment type="subcellular location">
    <subcellularLocation>
        <location evidence="1">Membrane</location>
        <topology evidence="1">Multi-pass membrane protein</topology>
    </subcellularLocation>
</comment>
<dbReference type="PANTHER" id="PTHR48041:SF119">
    <property type="entry name" value="ROA1P"/>
    <property type="match status" value="1"/>
</dbReference>
<proteinExistence type="predicted"/>
<evidence type="ECO:0000256" key="7">
    <source>
        <dbReference type="ARBA" id="ARBA00023136"/>
    </source>
</evidence>
<dbReference type="PROSITE" id="PS00211">
    <property type="entry name" value="ABC_TRANSPORTER_1"/>
    <property type="match status" value="1"/>
</dbReference>
<evidence type="ECO:0000256" key="1">
    <source>
        <dbReference type="ARBA" id="ARBA00004141"/>
    </source>
</evidence>
<feature type="domain" description="ABC transporter" evidence="9">
    <location>
        <begin position="724"/>
        <end position="970"/>
    </location>
</feature>
<dbReference type="SMART" id="SM00382">
    <property type="entry name" value="AAA"/>
    <property type="match status" value="2"/>
</dbReference>
<keyword evidence="4" id="KW-0547">Nucleotide-binding</keyword>
<keyword evidence="5" id="KW-0067">ATP-binding</keyword>
<sequence>MIRINFALYVCEAVAQSARSSSEDHLVSARAGQRSRFPTNSIRKPMDLSLRDVSPVSVQIRDLTVQFKTSLSAWNRATNFLQPTKEGTGFKIILDGVSADMPAGSLTAIIGGSGSGKTTLLNTISHRVSSKKLKVSGTTTYNGNEELRTVRSSYVMQQDVLLSTLTVRETLQYAADLRLPPPSTKEERKAAVDRVILELGLKECADTRIGNNIHKGCSGGEKRRTSIGVQMLANPSVLFCDEPTTGLDAYSAFQIVQTLKKLAETGRTIILSIHTPRSEIWKLFDRVILLSRGATLYSGPADAAAPHFQKCGYELPPFVNPAEFLIDLAAIDSRSEDAERASYARVSELKEAWQDHDKSRPDEKLLDDDMGSCPMTPILAQGPAGGATQGHRNVGLRRQLSVLTRRTTKVTVRDPMGVAGSLFEAVIMSILTGWIFWQLGDDLAGIRSREGALYTASSLQGYLILMFETYRLTIDIQLFDRERNEDVVSVSAFLLSRRASRLFLEDLPVPIIFSIIYYFMAGFREDARTFFVFLTVMVIGQFITVTLASLCVAVSRDFAGASLIANLAYTLQSFCCGYFVQAQQIPVYVRWLKWVTYNFYMFGALTANEFIGVDGGYYGQLYACPHSRDPRDPACQQYVGRYIMESLGLPSNWLWRPILLAASFAIAFFFGAGLVLTFWKVDIGVLQARKKEEDTSHGKENSNSRPSQEIRRVAISLDRYRLDVQKRHLWKRNYSKAILNPVTASFEPGKINVIMGPSGSGKTSLLQGLAQRLNSTLFSDYCSSGNITLNGAIPSAGVIESVASFVTQDDDVLMSSLTVRETLRFAAGLRLPSWMSKREKHRRAEDVILRMGLKDCADNMIGSELKKGISGGEKRRVSIAIQVLTDPKVLLLDEPTSGLDAFTATSVIDVLNILAEEGRTIVMTIHQARSDVFKSFHNILLLTQGGSLVYSGKGQAMLPHFQTLGYECPRATNPADFVLDLITVNLQQEDREAASREKVQLIIQEWQTVQQRQQRQHEQQVSGTSKIATPAELSSLRRQMNSFRVTFPLVLKRSAINIRRTPEILLARTMQVVGISIIFMLFFAPLQSNAEAVQSRMGFVQEVAALYFVGMLQNLAVYPIERDMFYREHADGCYTVSTFLFSYTLLEVPFTVLSSLTFGALASYAANLKRTPIFFLIASLNSFCVVSCGESIGIMFCTIFSSHEGFALNVTSVLLTISTVMGGVMSLNIPGVLQALNHLSPLKYQVANMAAYSMHGQKFSCSPTQEVDGQCPISSGEQVLKLYNLDKDAGMNLMALGVIALAYRMIALAVLKVARMRWDFEILGRKRKQDEGNS</sequence>